<feature type="compositionally biased region" description="Low complexity" evidence="1">
    <location>
        <begin position="380"/>
        <end position="389"/>
    </location>
</feature>
<dbReference type="OrthoDB" id="5432at2759"/>
<sequence length="958" mass="104590">MASDLNIYANANGSTFRPLDVQAWDSTTHGSHWGQLAQAPHAYEQQQWPSQSSQQSSRYQYSTTQGYGSNAGDATAPTSQSTVTQSYAQTSAQSSTYRHGSYSTYLPNGAHLSAASSLQDSARNVTTALSQGSTGDHVGQGSRGNQSYRRHSSNPTLDQDHQDNRTAAPPAHYQTTYQTGNNAASTNSEVPQSINPSQISLGRPPTQQAPPSTQSSSLPQLGHNDHRTDRQSSLNRDAALSTSTAPSLHAAARQGSQHKRKRTAEKSPVQDASQRNRAAQRFPDPNGHVDEARRNTNTTIHSNAAASRVAGEELLQGSSLAGKQHDQRPVSVTGRSQPAGNQRDGDLSAEQIRALQGVGQRGAHTESEPAAQDKNDAEPTTQQTQDQQDSPVDGRPPPAAPVGRWSMTAAGLQDNFARPQISLPPVIGAHLHYSNIKVKYNPVPEKLDEIRNKLFLVKEPVLLNSQQIADYWPHMSNVWHRSMRKEEHYNGTSTETWECRQKRRTIPRARPERESGSRLRVSKKQMIEGVDPCKLKLTVVHYTKHADTEENHHIGFGACKCLPEWLYIRRTDRTWDRSHNHDLDQLDKYKHSDGIMYFAQNKVEEGYSFSAVANWLHEKYGEVTSQAQFITKQDVANVAQKWRQYNRDIVLKTVVEEPTAEENEQKRCQDLINSTTPQGLMKALAAICQSIPSAIPIALPVLEAMQQKRTDDAGEVVDVGSMQSGIKEGVDIVAPPPGIPWKTFQRPKFVPPGFEPPETSPPKLSAVAVSHAAARSAAGLKWTTAGSAGPSMLASQGPATNVQVSQSGVQGIVMYIAPTLPPAAPKPADAPIHSHIPRQQIQGQAPAPTTPKARRQDIAPSHALAQPSRAWRAGSSPIHPQQAPYRLPTPEAPACAGNSRQSENWTPSWLRPIDAGKAPARAPNRQKDKAAMQINDPTAIDPSLAVEQQLQAELNATT</sequence>
<dbReference type="AlphaFoldDB" id="A0A6G1LJ16"/>
<feature type="region of interest" description="Disordered" evidence="1">
    <location>
        <begin position="39"/>
        <end position="99"/>
    </location>
</feature>
<dbReference type="Proteomes" id="UP000799436">
    <property type="component" value="Unassembled WGS sequence"/>
</dbReference>
<feature type="compositionally biased region" description="Polar residues" evidence="1">
    <location>
        <begin position="898"/>
        <end position="907"/>
    </location>
</feature>
<feature type="compositionally biased region" description="Basic and acidic residues" evidence="1">
    <location>
        <begin position="363"/>
        <end position="377"/>
    </location>
</feature>
<feature type="compositionally biased region" description="Polar residues" evidence="1">
    <location>
        <begin position="173"/>
        <end position="200"/>
    </location>
</feature>
<feature type="compositionally biased region" description="Polar residues" evidence="1">
    <location>
        <begin position="143"/>
        <end position="157"/>
    </location>
</feature>
<accession>A0A6G1LJ16</accession>
<feature type="region of interest" description="Disordered" evidence="1">
    <location>
        <begin position="838"/>
        <end position="942"/>
    </location>
</feature>
<protein>
    <submittedName>
        <fullName evidence="2">Uncharacterized protein</fullName>
    </submittedName>
</protein>
<feature type="compositionally biased region" description="Polar residues" evidence="1">
    <location>
        <begin position="123"/>
        <end position="134"/>
    </location>
</feature>
<feature type="compositionally biased region" description="Low complexity" evidence="1">
    <location>
        <begin position="45"/>
        <end position="65"/>
    </location>
</feature>
<feature type="region of interest" description="Disordered" evidence="1">
    <location>
        <begin position="123"/>
        <end position="404"/>
    </location>
</feature>
<proteinExistence type="predicted"/>
<keyword evidence="3" id="KW-1185">Reference proteome</keyword>
<evidence type="ECO:0000313" key="2">
    <source>
        <dbReference type="EMBL" id="KAF2772953.1"/>
    </source>
</evidence>
<gene>
    <name evidence="2" type="ORF">EJ03DRAFT_324011</name>
</gene>
<feature type="compositionally biased region" description="Polar residues" evidence="1">
    <location>
        <begin position="295"/>
        <end position="305"/>
    </location>
</feature>
<name>A0A6G1LJ16_9PEZI</name>
<organism evidence="2 3">
    <name type="scientific">Teratosphaeria nubilosa</name>
    <dbReference type="NCBI Taxonomy" id="161662"/>
    <lineage>
        <taxon>Eukaryota</taxon>
        <taxon>Fungi</taxon>
        <taxon>Dikarya</taxon>
        <taxon>Ascomycota</taxon>
        <taxon>Pezizomycotina</taxon>
        <taxon>Dothideomycetes</taxon>
        <taxon>Dothideomycetidae</taxon>
        <taxon>Mycosphaerellales</taxon>
        <taxon>Teratosphaeriaceae</taxon>
        <taxon>Teratosphaeria</taxon>
    </lineage>
</organism>
<evidence type="ECO:0000256" key="1">
    <source>
        <dbReference type="SAM" id="MobiDB-lite"/>
    </source>
</evidence>
<dbReference type="EMBL" id="ML995812">
    <property type="protein sequence ID" value="KAF2772953.1"/>
    <property type="molecule type" value="Genomic_DNA"/>
</dbReference>
<evidence type="ECO:0000313" key="3">
    <source>
        <dbReference type="Proteomes" id="UP000799436"/>
    </source>
</evidence>
<reference evidence="2" key="1">
    <citation type="journal article" date="2020" name="Stud. Mycol.">
        <title>101 Dothideomycetes genomes: a test case for predicting lifestyles and emergence of pathogens.</title>
        <authorList>
            <person name="Haridas S."/>
            <person name="Albert R."/>
            <person name="Binder M."/>
            <person name="Bloem J."/>
            <person name="Labutti K."/>
            <person name="Salamov A."/>
            <person name="Andreopoulos B."/>
            <person name="Baker S."/>
            <person name="Barry K."/>
            <person name="Bills G."/>
            <person name="Bluhm B."/>
            <person name="Cannon C."/>
            <person name="Castanera R."/>
            <person name="Culley D."/>
            <person name="Daum C."/>
            <person name="Ezra D."/>
            <person name="Gonzalez J."/>
            <person name="Henrissat B."/>
            <person name="Kuo A."/>
            <person name="Liang C."/>
            <person name="Lipzen A."/>
            <person name="Lutzoni F."/>
            <person name="Magnuson J."/>
            <person name="Mondo S."/>
            <person name="Nolan M."/>
            <person name="Ohm R."/>
            <person name="Pangilinan J."/>
            <person name="Park H.-J."/>
            <person name="Ramirez L."/>
            <person name="Alfaro M."/>
            <person name="Sun H."/>
            <person name="Tritt A."/>
            <person name="Yoshinaga Y."/>
            <person name="Zwiers L.-H."/>
            <person name="Turgeon B."/>
            <person name="Goodwin S."/>
            <person name="Spatafora J."/>
            <person name="Crous P."/>
            <person name="Grigoriev I."/>
        </authorList>
    </citation>
    <scope>NUCLEOTIDE SEQUENCE</scope>
    <source>
        <strain evidence="2">CBS 116005</strain>
    </source>
</reference>
<feature type="compositionally biased region" description="Low complexity" evidence="1">
    <location>
        <begin position="204"/>
        <end position="221"/>
    </location>
</feature>
<feature type="compositionally biased region" description="Polar residues" evidence="1">
    <location>
        <begin position="231"/>
        <end position="246"/>
    </location>
</feature>
<feature type="compositionally biased region" description="Low complexity" evidence="1">
    <location>
        <begin position="78"/>
        <end position="97"/>
    </location>
</feature>